<name>A0A9P0AH24_BEMTA</name>
<dbReference type="EMBL" id="OU963867">
    <property type="protein sequence ID" value="CAH0391691.1"/>
    <property type="molecule type" value="Genomic_DNA"/>
</dbReference>
<sequence>MTSDNGSKELFKRQNYGRQSLDGSKMSMEQRRQICRLRKSEIASKSEENLTDSNHKINQTNENIIKCSQFRNSFENIDNMKRFVPQSCDTFSHTKSDSCDNMNRERTCIKAVSYPGPPPAVDQHSEIANYHSYIPVSVDITTERSAPNIQKTALTMEPVTPGHHLHPNKALRPFTSVNFILRPPSSEPQSPIDIVMHGSSITYSTFSNDPKLGYESQLEINFRPAGPTSQVASRLKSLSLSNENANPSTQLVISEQIKRKQMLEEVLESDVERLQNLEEEINRLKKYLFLRQSIPKKVRKLFSVLFLFNSNFCEVS</sequence>
<proteinExistence type="predicted"/>
<protein>
    <submittedName>
        <fullName evidence="3">Uncharacterized protein</fullName>
    </submittedName>
</protein>
<feature type="region of interest" description="Disordered" evidence="2">
    <location>
        <begin position="1"/>
        <end position="30"/>
    </location>
</feature>
<dbReference type="AlphaFoldDB" id="A0A9P0AH24"/>
<evidence type="ECO:0000256" key="2">
    <source>
        <dbReference type="SAM" id="MobiDB-lite"/>
    </source>
</evidence>
<evidence type="ECO:0000313" key="4">
    <source>
        <dbReference type="Proteomes" id="UP001152759"/>
    </source>
</evidence>
<keyword evidence="1" id="KW-0175">Coiled coil</keyword>
<organism evidence="3 4">
    <name type="scientific">Bemisia tabaci</name>
    <name type="common">Sweetpotato whitefly</name>
    <name type="synonym">Aleurodes tabaci</name>
    <dbReference type="NCBI Taxonomy" id="7038"/>
    <lineage>
        <taxon>Eukaryota</taxon>
        <taxon>Metazoa</taxon>
        <taxon>Ecdysozoa</taxon>
        <taxon>Arthropoda</taxon>
        <taxon>Hexapoda</taxon>
        <taxon>Insecta</taxon>
        <taxon>Pterygota</taxon>
        <taxon>Neoptera</taxon>
        <taxon>Paraneoptera</taxon>
        <taxon>Hemiptera</taxon>
        <taxon>Sternorrhyncha</taxon>
        <taxon>Aleyrodoidea</taxon>
        <taxon>Aleyrodidae</taxon>
        <taxon>Aleyrodinae</taxon>
        <taxon>Bemisia</taxon>
    </lineage>
</organism>
<reference evidence="3" key="1">
    <citation type="submission" date="2021-12" db="EMBL/GenBank/DDBJ databases">
        <authorList>
            <person name="King R."/>
        </authorList>
    </citation>
    <scope>NUCLEOTIDE SEQUENCE</scope>
</reference>
<keyword evidence="4" id="KW-1185">Reference proteome</keyword>
<evidence type="ECO:0000256" key="1">
    <source>
        <dbReference type="SAM" id="Coils"/>
    </source>
</evidence>
<feature type="compositionally biased region" description="Basic and acidic residues" evidence="2">
    <location>
        <begin position="1"/>
        <end position="12"/>
    </location>
</feature>
<dbReference type="Proteomes" id="UP001152759">
    <property type="component" value="Chromosome 6"/>
</dbReference>
<evidence type="ECO:0000313" key="3">
    <source>
        <dbReference type="EMBL" id="CAH0391691.1"/>
    </source>
</evidence>
<gene>
    <name evidence="3" type="ORF">BEMITA_LOCUS10287</name>
</gene>
<accession>A0A9P0AH24</accession>
<feature type="coiled-coil region" evidence="1">
    <location>
        <begin position="257"/>
        <end position="287"/>
    </location>
</feature>